<name>A0A9P0HSR6_NEZVI</name>
<evidence type="ECO:0000313" key="2">
    <source>
        <dbReference type="Proteomes" id="UP001152798"/>
    </source>
</evidence>
<dbReference type="EMBL" id="OV725083">
    <property type="protein sequence ID" value="CAH1407164.1"/>
    <property type="molecule type" value="Genomic_DNA"/>
</dbReference>
<accession>A0A9P0HSR6</accession>
<sequence length="60" mass="6840">MFMDVSLVMDPIINHISIKLVLCRQTLLLNTGPRILQRISHLNHRSISSCAQEIVQRSKA</sequence>
<evidence type="ECO:0000313" key="1">
    <source>
        <dbReference type="EMBL" id="CAH1407164.1"/>
    </source>
</evidence>
<dbReference type="AlphaFoldDB" id="A0A9P0HSR6"/>
<organism evidence="1 2">
    <name type="scientific">Nezara viridula</name>
    <name type="common">Southern green stink bug</name>
    <name type="synonym">Cimex viridulus</name>
    <dbReference type="NCBI Taxonomy" id="85310"/>
    <lineage>
        <taxon>Eukaryota</taxon>
        <taxon>Metazoa</taxon>
        <taxon>Ecdysozoa</taxon>
        <taxon>Arthropoda</taxon>
        <taxon>Hexapoda</taxon>
        <taxon>Insecta</taxon>
        <taxon>Pterygota</taxon>
        <taxon>Neoptera</taxon>
        <taxon>Paraneoptera</taxon>
        <taxon>Hemiptera</taxon>
        <taxon>Heteroptera</taxon>
        <taxon>Panheteroptera</taxon>
        <taxon>Pentatomomorpha</taxon>
        <taxon>Pentatomoidea</taxon>
        <taxon>Pentatomidae</taxon>
        <taxon>Pentatominae</taxon>
        <taxon>Nezara</taxon>
    </lineage>
</organism>
<dbReference type="Proteomes" id="UP001152798">
    <property type="component" value="Chromosome 7"/>
</dbReference>
<gene>
    <name evidence="1" type="ORF">NEZAVI_LOCUS14948</name>
</gene>
<protein>
    <submittedName>
        <fullName evidence="1">Uncharacterized protein</fullName>
    </submittedName>
</protein>
<keyword evidence="2" id="KW-1185">Reference proteome</keyword>
<proteinExistence type="predicted"/>
<reference evidence="1" key="1">
    <citation type="submission" date="2022-01" db="EMBL/GenBank/DDBJ databases">
        <authorList>
            <person name="King R."/>
        </authorList>
    </citation>
    <scope>NUCLEOTIDE SEQUENCE</scope>
</reference>